<dbReference type="Pfam" id="PF08445">
    <property type="entry name" value="FR47"/>
    <property type="match status" value="1"/>
</dbReference>
<keyword evidence="2" id="KW-0012">Acyltransferase</keyword>
<dbReference type="GO" id="GO:0016746">
    <property type="term" value="F:acyltransferase activity"/>
    <property type="evidence" value="ECO:0007669"/>
    <property type="project" value="UniProtKB-KW"/>
</dbReference>
<evidence type="ECO:0000259" key="1">
    <source>
        <dbReference type="PROSITE" id="PS51186"/>
    </source>
</evidence>
<dbReference type="EMBL" id="CP095073">
    <property type="protein sequence ID" value="UOQ45254.1"/>
    <property type="molecule type" value="Genomic_DNA"/>
</dbReference>
<organism evidence="2 3">
    <name type="scientific">Halobacillus salinarum</name>
    <dbReference type="NCBI Taxonomy" id="2932257"/>
    <lineage>
        <taxon>Bacteria</taxon>
        <taxon>Bacillati</taxon>
        <taxon>Bacillota</taxon>
        <taxon>Bacilli</taxon>
        <taxon>Bacillales</taxon>
        <taxon>Bacillaceae</taxon>
        <taxon>Halobacillus</taxon>
    </lineage>
</organism>
<dbReference type="PROSITE" id="PS51186">
    <property type="entry name" value="GNAT"/>
    <property type="match status" value="1"/>
</dbReference>
<dbReference type="SUPFAM" id="SSF55729">
    <property type="entry name" value="Acyl-CoA N-acyltransferases (Nat)"/>
    <property type="match status" value="1"/>
</dbReference>
<reference evidence="2 3" key="1">
    <citation type="submission" date="2022-04" db="EMBL/GenBank/DDBJ databases">
        <title>Halobacillus sp. isolated from saltern.</title>
        <authorList>
            <person name="Won M."/>
            <person name="Lee C.-M."/>
            <person name="Woen H.-Y."/>
            <person name="Kwon S.-W."/>
        </authorList>
    </citation>
    <scope>NUCLEOTIDE SEQUENCE [LARGE SCALE GENOMIC DNA]</scope>
    <source>
        <strain evidence="2 3">SSBR10-3</strain>
    </source>
</reference>
<gene>
    <name evidence="2" type="ORF">MUN89_04715</name>
</gene>
<evidence type="ECO:0000313" key="3">
    <source>
        <dbReference type="Proteomes" id="UP000831787"/>
    </source>
</evidence>
<dbReference type="RefSeq" id="WP_244711838.1">
    <property type="nucleotide sequence ID" value="NZ_CP095073.1"/>
</dbReference>
<dbReference type="InterPro" id="IPR016181">
    <property type="entry name" value="Acyl_CoA_acyltransferase"/>
</dbReference>
<keyword evidence="2" id="KW-0808">Transferase</keyword>
<protein>
    <submittedName>
        <fullName evidence="2">GNAT family N-acetyltransferase</fullName>
        <ecNumber evidence="2">2.3.1.-</ecNumber>
    </submittedName>
</protein>
<dbReference type="InterPro" id="IPR000182">
    <property type="entry name" value="GNAT_dom"/>
</dbReference>
<dbReference type="Gene3D" id="3.40.630.30">
    <property type="match status" value="1"/>
</dbReference>
<feature type="domain" description="N-acetyltransferase" evidence="1">
    <location>
        <begin position="144"/>
        <end position="280"/>
    </location>
</feature>
<keyword evidence="3" id="KW-1185">Reference proteome</keyword>
<evidence type="ECO:0000313" key="2">
    <source>
        <dbReference type="EMBL" id="UOQ45254.1"/>
    </source>
</evidence>
<dbReference type="EC" id="2.3.1.-" evidence="2"/>
<dbReference type="Proteomes" id="UP000831787">
    <property type="component" value="Chromosome"/>
</dbReference>
<name>A0ABY4ENL8_9BACI</name>
<dbReference type="InterPro" id="IPR013653">
    <property type="entry name" value="GCN5-like_dom"/>
</dbReference>
<sequence length="280" mass="32015">MEVVQYCNPQEFADIIEPLLMEKEAANNLPLGIIDRLVKGTFKQDEVFMYVIKEKGEPVYMTMRTPPHLWILPDVPSLKIEHIEALTHHFWKRSLEVPGVIGEEQGIQWFLDSWKSLTGQEAELQMHQAVYQLDTLLAKPEGNGNLVTAAKEHHSLLTGWLVQFEQETGISLHQEASEVAEQWIEDQRVYLWVVDGEAVSMAARARTTPHGVTVNGVFTPDEKKRNGYATRAVWELTDLLLKKGYQFCALYTDLSNPTSNAIYKKIGYQWIGNSKVYHFV</sequence>
<accession>A0ABY4ENL8</accession>
<proteinExistence type="predicted"/>